<keyword evidence="1" id="KW-0732">Signal</keyword>
<evidence type="ECO:0000313" key="3">
    <source>
        <dbReference type="Proteomes" id="UP000317171"/>
    </source>
</evidence>
<protein>
    <recommendedName>
        <fullName evidence="4">Ankyrin repeats (3 copies)</fullName>
    </recommendedName>
</protein>
<sequence precursor="true">MKIFLIFAFVFVRILGSLSQVDAQEKLPGLDTSGVRVSNEEVVQWIYSRRLVQNDYNAVSMFTEEPKLRKFVATAGLDSLILNLVLKGDVDVNKLTHNGTGLSIAQMCAKKYRFSLLVAIAAHTKLNFSTKNQKGRLGLLHRIFLQAPSVGYIKVLTKHLQDKCEIVSPNHQNLETMIESNISLSSEDKKDVSKILKELMEKGLVVEEILPPKAN</sequence>
<dbReference type="KEGG" id="gaz:Pan241w_08900"/>
<feature type="chain" id="PRO_5021966970" description="Ankyrin repeats (3 copies)" evidence="1">
    <location>
        <begin position="24"/>
        <end position="215"/>
    </location>
</feature>
<dbReference type="AlphaFoldDB" id="A0A517RAF3"/>
<feature type="signal peptide" evidence="1">
    <location>
        <begin position="1"/>
        <end position="23"/>
    </location>
</feature>
<organism evidence="2 3">
    <name type="scientific">Gimesia alba</name>
    <dbReference type="NCBI Taxonomy" id="2527973"/>
    <lineage>
        <taxon>Bacteria</taxon>
        <taxon>Pseudomonadati</taxon>
        <taxon>Planctomycetota</taxon>
        <taxon>Planctomycetia</taxon>
        <taxon>Planctomycetales</taxon>
        <taxon>Planctomycetaceae</taxon>
        <taxon>Gimesia</taxon>
    </lineage>
</organism>
<name>A0A517RAF3_9PLAN</name>
<evidence type="ECO:0000256" key="1">
    <source>
        <dbReference type="SAM" id="SignalP"/>
    </source>
</evidence>
<gene>
    <name evidence="2" type="ORF">Pan241w_08900</name>
</gene>
<dbReference type="RefSeq" id="WP_145211432.1">
    <property type="nucleotide sequence ID" value="NZ_CP036269.1"/>
</dbReference>
<evidence type="ECO:0000313" key="2">
    <source>
        <dbReference type="EMBL" id="QDT40831.1"/>
    </source>
</evidence>
<evidence type="ECO:0008006" key="4">
    <source>
        <dbReference type="Google" id="ProtNLM"/>
    </source>
</evidence>
<dbReference type="EMBL" id="CP036269">
    <property type="protein sequence ID" value="QDT40831.1"/>
    <property type="molecule type" value="Genomic_DNA"/>
</dbReference>
<accession>A0A517RAF3</accession>
<reference evidence="2 3" key="1">
    <citation type="submission" date="2019-02" db="EMBL/GenBank/DDBJ databases">
        <title>Deep-cultivation of Planctomycetes and their phenomic and genomic characterization uncovers novel biology.</title>
        <authorList>
            <person name="Wiegand S."/>
            <person name="Jogler M."/>
            <person name="Boedeker C."/>
            <person name="Pinto D."/>
            <person name="Vollmers J."/>
            <person name="Rivas-Marin E."/>
            <person name="Kohn T."/>
            <person name="Peeters S.H."/>
            <person name="Heuer A."/>
            <person name="Rast P."/>
            <person name="Oberbeckmann S."/>
            <person name="Bunk B."/>
            <person name="Jeske O."/>
            <person name="Meyerdierks A."/>
            <person name="Storesund J.E."/>
            <person name="Kallscheuer N."/>
            <person name="Luecker S."/>
            <person name="Lage O.M."/>
            <person name="Pohl T."/>
            <person name="Merkel B.J."/>
            <person name="Hornburger P."/>
            <person name="Mueller R.-W."/>
            <person name="Bruemmer F."/>
            <person name="Labrenz M."/>
            <person name="Spormann A.M."/>
            <person name="Op den Camp H."/>
            <person name="Overmann J."/>
            <person name="Amann R."/>
            <person name="Jetten M.S.M."/>
            <person name="Mascher T."/>
            <person name="Medema M.H."/>
            <person name="Devos D.P."/>
            <person name="Kaster A.-K."/>
            <person name="Ovreas L."/>
            <person name="Rohde M."/>
            <person name="Galperin M.Y."/>
            <person name="Jogler C."/>
        </authorList>
    </citation>
    <scope>NUCLEOTIDE SEQUENCE [LARGE SCALE GENOMIC DNA]</scope>
    <source>
        <strain evidence="2 3">Pan241w</strain>
    </source>
</reference>
<dbReference type="Proteomes" id="UP000317171">
    <property type="component" value="Chromosome"/>
</dbReference>
<keyword evidence="3" id="KW-1185">Reference proteome</keyword>
<proteinExistence type="predicted"/>